<dbReference type="OrthoDB" id="4164516at2"/>
<dbReference type="Gene3D" id="1.20.120.530">
    <property type="entry name" value="GntR ligand-binding domain-like"/>
    <property type="match status" value="1"/>
</dbReference>
<dbReference type="RefSeq" id="WP_157736821.1">
    <property type="nucleotide sequence ID" value="NZ_CP022521.1"/>
</dbReference>
<dbReference type="InterPro" id="IPR036388">
    <property type="entry name" value="WH-like_DNA-bd_sf"/>
</dbReference>
<dbReference type="PRINTS" id="PR00035">
    <property type="entry name" value="HTHGNTR"/>
</dbReference>
<evidence type="ECO:0000256" key="3">
    <source>
        <dbReference type="ARBA" id="ARBA00023163"/>
    </source>
</evidence>
<dbReference type="InterPro" id="IPR011711">
    <property type="entry name" value="GntR_C"/>
</dbReference>
<evidence type="ECO:0000313" key="4">
    <source>
        <dbReference type="EMBL" id="ASO20522.1"/>
    </source>
</evidence>
<keyword evidence="2" id="KW-0238">DNA-binding</keyword>
<name>A0A221W3S7_9PSEU</name>
<dbReference type="InterPro" id="IPR008920">
    <property type="entry name" value="TF_FadR/GntR_C"/>
</dbReference>
<dbReference type="GO" id="GO:0003677">
    <property type="term" value="F:DNA binding"/>
    <property type="evidence" value="ECO:0007669"/>
    <property type="project" value="UniProtKB-KW"/>
</dbReference>
<dbReference type="EMBL" id="CP022521">
    <property type="protein sequence ID" value="ASO20522.1"/>
    <property type="molecule type" value="Genomic_DNA"/>
</dbReference>
<dbReference type="Pfam" id="PF07729">
    <property type="entry name" value="FCD"/>
    <property type="match status" value="1"/>
</dbReference>
<organism evidence="4 5">
    <name type="scientific">Actinoalloteichus hoggarensis</name>
    <dbReference type="NCBI Taxonomy" id="1470176"/>
    <lineage>
        <taxon>Bacteria</taxon>
        <taxon>Bacillati</taxon>
        <taxon>Actinomycetota</taxon>
        <taxon>Actinomycetes</taxon>
        <taxon>Pseudonocardiales</taxon>
        <taxon>Pseudonocardiaceae</taxon>
        <taxon>Actinoalloteichus</taxon>
    </lineage>
</organism>
<dbReference type="SUPFAM" id="SSF48008">
    <property type="entry name" value="GntR ligand-binding domain-like"/>
    <property type="match status" value="1"/>
</dbReference>
<accession>A0A221W3S7</accession>
<dbReference type="AlphaFoldDB" id="A0A221W3S7"/>
<evidence type="ECO:0000313" key="5">
    <source>
        <dbReference type="Proteomes" id="UP000204221"/>
    </source>
</evidence>
<dbReference type="InterPro" id="IPR000524">
    <property type="entry name" value="Tscrpt_reg_HTH_GntR"/>
</dbReference>
<dbReference type="Gene3D" id="1.10.10.10">
    <property type="entry name" value="Winged helix-like DNA-binding domain superfamily/Winged helix DNA-binding domain"/>
    <property type="match status" value="1"/>
</dbReference>
<dbReference type="SMART" id="SM00895">
    <property type="entry name" value="FCD"/>
    <property type="match status" value="1"/>
</dbReference>
<keyword evidence="5" id="KW-1185">Reference proteome</keyword>
<sequence>MTMPAISPVPRSRPPRLSAVVADRIVEDLFARGLRPGDRLPTEAELARRHEVSRTVVREAGRILDQRGIVDIRPGRGMVVAVPDATVVTSHYELMLRMNTATFGQLMQARLLIEVEVAALAARNRTEDDLVELGATIDASRAGPHDYDTSLDADLRFHRLISRASRNPFVAMLMDPVNECLRLACGDTRGHLAGQTDTLDEHAAILAAVRDRDADAARQATRAHLDRVAGAADSLVVRDTGR</sequence>
<dbReference type="Pfam" id="PF00392">
    <property type="entry name" value="GntR"/>
    <property type="match status" value="1"/>
</dbReference>
<evidence type="ECO:0000256" key="2">
    <source>
        <dbReference type="ARBA" id="ARBA00023125"/>
    </source>
</evidence>
<dbReference type="PANTHER" id="PTHR43537">
    <property type="entry name" value="TRANSCRIPTIONAL REGULATOR, GNTR FAMILY"/>
    <property type="match status" value="1"/>
</dbReference>
<protein>
    <submittedName>
        <fullName evidence="4">HTH-type transcriptional regulator LutR</fullName>
    </submittedName>
</protein>
<keyword evidence="1" id="KW-0805">Transcription regulation</keyword>
<dbReference type="Proteomes" id="UP000204221">
    <property type="component" value="Chromosome"/>
</dbReference>
<reference evidence="4 5" key="1">
    <citation type="submission" date="2017-07" db="EMBL/GenBank/DDBJ databases">
        <title>Complete genome sequence of Actinoalloteichus hoggarensis DSM 45943, type strain of Actinoalloteichus hoggarensis.</title>
        <authorList>
            <person name="Ruckert C."/>
            <person name="Nouioui I."/>
            <person name="Willmese J."/>
            <person name="van Wezel G."/>
            <person name="Klenk H.-P."/>
            <person name="Kalinowski J."/>
            <person name="Zotchev S.B."/>
        </authorList>
    </citation>
    <scope>NUCLEOTIDE SEQUENCE [LARGE SCALE GENOMIC DNA]</scope>
    <source>
        <strain evidence="4 5">DSM 45943</strain>
    </source>
</reference>
<gene>
    <name evidence="4" type="primary">lutR4</name>
    <name evidence="4" type="ORF">AHOG_14400</name>
</gene>
<dbReference type="GO" id="GO:0003700">
    <property type="term" value="F:DNA-binding transcription factor activity"/>
    <property type="evidence" value="ECO:0007669"/>
    <property type="project" value="InterPro"/>
</dbReference>
<keyword evidence="3" id="KW-0804">Transcription</keyword>
<dbReference type="SUPFAM" id="SSF46785">
    <property type="entry name" value="Winged helix' DNA-binding domain"/>
    <property type="match status" value="1"/>
</dbReference>
<dbReference type="CDD" id="cd07377">
    <property type="entry name" value="WHTH_GntR"/>
    <property type="match status" value="1"/>
</dbReference>
<dbReference type="SMART" id="SM00345">
    <property type="entry name" value="HTH_GNTR"/>
    <property type="match status" value="1"/>
</dbReference>
<evidence type="ECO:0000256" key="1">
    <source>
        <dbReference type="ARBA" id="ARBA00023015"/>
    </source>
</evidence>
<proteinExistence type="predicted"/>
<dbReference type="PANTHER" id="PTHR43537:SF5">
    <property type="entry name" value="UXU OPERON TRANSCRIPTIONAL REGULATOR"/>
    <property type="match status" value="1"/>
</dbReference>
<dbReference type="KEGG" id="ahg:AHOG_14400"/>
<dbReference type="PROSITE" id="PS50949">
    <property type="entry name" value="HTH_GNTR"/>
    <property type="match status" value="1"/>
</dbReference>
<dbReference type="InterPro" id="IPR036390">
    <property type="entry name" value="WH_DNA-bd_sf"/>
</dbReference>